<dbReference type="Pfam" id="PF00109">
    <property type="entry name" value="ketoacyl-synt"/>
    <property type="match status" value="2"/>
</dbReference>
<dbReference type="GO" id="GO:0005737">
    <property type="term" value="C:cytoplasm"/>
    <property type="evidence" value="ECO:0007669"/>
    <property type="project" value="InterPro"/>
</dbReference>
<evidence type="ECO:0000256" key="9">
    <source>
        <dbReference type="ARBA" id="ARBA00023239"/>
    </source>
</evidence>
<evidence type="ECO:0000256" key="3">
    <source>
        <dbReference type="ARBA" id="ARBA00022450"/>
    </source>
</evidence>
<feature type="compositionally biased region" description="Basic and acidic residues" evidence="12">
    <location>
        <begin position="925"/>
        <end position="936"/>
    </location>
</feature>
<evidence type="ECO:0000256" key="10">
    <source>
        <dbReference type="ARBA" id="ARBA00023268"/>
    </source>
</evidence>
<keyword evidence="8" id="KW-0275">Fatty acid biosynthesis</keyword>
<evidence type="ECO:0000256" key="2">
    <source>
        <dbReference type="ARBA" id="ARBA00006714"/>
    </source>
</evidence>
<dbReference type="RefSeq" id="WP_084949053.1">
    <property type="nucleotide sequence ID" value="NZ_MZZM01000012.1"/>
</dbReference>
<evidence type="ECO:0000313" key="14">
    <source>
        <dbReference type="EMBL" id="ORJ62627.1"/>
    </source>
</evidence>
<keyword evidence="10" id="KW-0511">Multifunctional enzyme</keyword>
<feature type="region of interest" description="Disordered" evidence="12">
    <location>
        <begin position="811"/>
        <end position="841"/>
    </location>
</feature>
<dbReference type="PANTHER" id="PTHR43775:SF37">
    <property type="entry name" value="SI:DKEY-61P9.11"/>
    <property type="match status" value="1"/>
</dbReference>
<keyword evidence="9" id="KW-0456">Lyase</keyword>
<dbReference type="EMBL" id="MZZM01000012">
    <property type="protein sequence ID" value="ORJ62627.1"/>
    <property type="molecule type" value="Genomic_DNA"/>
</dbReference>
<name>A0A1X0YBX9_MYCSI</name>
<dbReference type="PROSITE" id="PS52004">
    <property type="entry name" value="KS3_2"/>
    <property type="match status" value="1"/>
</dbReference>
<dbReference type="UniPathway" id="UPA00094"/>
<keyword evidence="4" id="KW-0444">Lipid biosynthesis</keyword>
<dbReference type="GO" id="GO:0006633">
    <property type="term" value="P:fatty acid biosynthetic process"/>
    <property type="evidence" value="ECO:0007669"/>
    <property type="project" value="UniProtKB-UniPathway"/>
</dbReference>
<sequence>MTFEPIAIVGQGCIFPGGLNPADLWRAILGGRDALGPPPRDWLLTATPDIQSHSPTTPSDYPIHDIGGYVRGFEDVFTPHGFLISAKSIAGLDPLYLWTMHAARQAIEDAGWALGDVPGRTGLVLGNLSYPTRTLTDLAEEIWSGRAPAVDRRNRFCSGLPAALAADALGITAGAFSLDAACASSLYAIKLACDRLHDHAADVMLAGGVNCANPLLIADGFTAVGALSPTGRSRPFHRDADGLVPGEGAGFVVLRRLRDAVSAHDRIIGVIRAVGLSNDGRGPGALSPSPTGQERAMRLAYQMADLDPSEISLIECHATGTPVGDLTEFTSMSRIFAGLNDVPIGSVKSNLGHLITASGVVGLIKVLAAMDAGIRPPTLHSDEPAPFIAGSPFRLLTCAEPWTCAGPRRAAINNFGFGGNNAHLIVEEWIESVEPPSVLSTHTVDRTADDDVAIIGLSLLVGDGHDTCDVAERLVSQRPVTELEGDGTRRARMRGLNVDLSRVRIPPNDLEHALAQQLSILCAALGVGELIKTLPPERTSILVGMGCDAEVARFPVRLRLCELLDDPALLADARDRVVRKLEAPGVVGTLPNAVANRLNNQFDIRGPSFVVNDEQLSGITALSLATRALRSKEIDAAIVGAVDMSCEPIHEAAARGLLKAGEQDPADAAVVLVVKRAVDALRSGDPVLAIVTADSRQRHDGVHLGNVPGAYNVSSLFGHAHAASGLLHIAVGALCGFLGVKPDGEPWTSRVRAVTVSMNGLVNKREQAFLTNAQGEKSSTSGQLARLRRLLASASPDAGLAHRRYAAHPPPVVLPHGYPSRGREAPADFAEWPSDQTGRLTGMPRAPALPSIADARLRQPLGSLLLQQDPDESHGAHTTGMTTLRGQFENALDSTRIAPVAGSSTHMPDRMQRSSPAAGGAALHEGYRAKQPEPPDGKVLPAPTAKRRPTGPTLDKREIQRHSSGQISDVFGPAFAVQERYRRQIRMPGPPLLLADRILGIDANPAEVGAGTIWSETDVAAGAWYLHQGRMPAGIMIESGQADLILISWMGADFANQGERVYRLLGCQITFLGGLAEVGDTLRFDIHIDSHTRMGDIRMFTFHYDCSISGVERLMMRNGLAGFFSDEELAASKGVLWRPEGETVTGQRDSAPVTTARTALSREELAALAAGHVWEVLGPGFEIAATHTRTPRICSAEMLLMHEVTDLDYDGGPWGRGYLRAVRRLRADDWFFSGHFADDPCMPGSLMFEATLQCMAVYMTVFGMTLESDGWRFEPVPFETYEFQCRGQVTPSSRELVCEVFVREVIADREPKLFADVLCTVDGLPAYYCRRMGLGLSPGWVNDLGFSELNGRIEFPRASQDGAAFEFPALLEIAWGRIAPVLGTKFEHVENRKFPRLPAPPLLMISRIQSLMAELGVMRPGAKVIAEYDIPEDAWYFEANGASSVPNALLMEVCLQPCGWLTGYTGGPPTADDDMYIRNLEGTAVRYVDVTRTSGTLRTEAVLTSVTKTGSTTLARFSVAVYARDTLTYTAETLFGCFTGPAAQREATGLPTTNEQHDLLSAHCEAPAIDLAAKPQEYFGGGTRLAGPMLLMIDRVTGRWPSAGASGLGRWRAEKDVNPSDWFFKAHFVQDPVQPGSLGIEGLLQLLQFAMLDLGLGESLRDHGRFQTVALEHRMTWTYRGQVSPADKLISFLIEITRVEIGDAQVLAVANGSMWIDTIRVYAAQNLAVRIVSGSRSDGDITSSGTQRGSSNALPVADDTDRCVLADASHSSTPRHTMESATVTSRSAPIDVVRTSTEVPAATGPESVDWLPVREWWRQRWLVPPGSFNELVSWALLRRYVRRITVQDSCGMAAVRGRSTLLLANHQVQIESILGTLIASWLTDTEVLTVANAKHKTRWVGELVNIVQSHAARPGVSSAYFLDPAQPQQFFALLDQFKMDHAERDASLMVHVSGTRQVSARQRVDRISSVFLDLAVELSMPIVPVHYAGGLPVEPVARKLEVPFRHTAQDYIFGKPIAPEELRALPYARRRRHVLNAINSLAPRSDAPHEPNLAVASRLAATDGDTDSGDAVWAAIEDALDGLPVDWTTSMSRQQWRKMRPNGGHAP</sequence>
<dbReference type="InterPro" id="IPR014030">
    <property type="entry name" value="Ketoacyl_synth_N"/>
</dbReference>
<evidence type="ECO:0000259" key="13">
    <source>
        <dbReference type="PROSITE" id="PS52004"/>
    </source>
</evidence>
<comment type="pathway">
    <text evidence="1">Lipid metabolism; fatty acid biosynthesis.</text>
</comment>
<comment type="caution">
    <text evidence="14">The sequence shown here is derived from an EMBL/GenBank/DDBJ whole genome shotgun (WGS) entry which is preliminary data.</text>
</comment>
<dbReference type="SUPFAM" id="SSF53901">
    <property type="entry name" value="Thiolase-like"/>
    <property type="match status" value="2"/>
</dbReference>
<keyword evidence="15" id="KW-1185">Reference proteome</keyword>
<dbReference type="Proteomes" id="UP000193040">
    <property type="component" value="Unassembled WGS sequence"/>
</dbReference>
<keyword evidence="6" id="KW-0276">Fatty acid metabolism</keyword>
<dbReference type="InterPro" id="IPR020841">
    <property type="entry name" value="PKS_Beta-ketoAc_synthase_dom"/>
</dbReference>
<accession>A0A1X0YBX9</accession>
<evidence type="ECO:0000256" key="8">
    <source>
        <dbReference type="ARBA" id="ARBA00023160"/>
    </source>
</evidence>
<dbReference type="InterPro" id="IPR016039">
    <property type="entry name" value="Thiolase-like"/>
</dbReference>
<keyword evidence="7" id="KW-0443">Lipid metabolism</keyword>
<comment type="similarity">
    <text evidence="11">Belongs to the thiolase-like superfamily. Beta-ketoacyl-ACP synthases family.</text>
</comment>
<dbReference type="InterPro" id="IPR050091">
    <property type="entry name" value="PKS_NRPS_Biosynth_Enz"/>
</dbReference>
<proteinExistence type="inferred from homology"/>
<reference evidence="14 15" key="1">
    <citation type="submission" date="2017-03" db="EMBL/GenBank/DDBJ databases">
        <title>Genomic insights into Mycobacterium simiae human colonization.</title>
        <authorList>
            <person name="Steffani J.L."/>
            <person name="Brunck M.E."/>
            <person name="Cruz E."/>
            <person name="Montiel R."/>
            <person name="Barona F."/>
        </authorList>
    </citation>
    <scope>NUCLEOTIDE SEQUENCE [LARGE SCALE GENOMIC DNA]</scope>
    <source>
        <strain evidence="14 15">MsiGto</strain>
    </source>
</reference>
<keyword evidence="3" id="KW-0596">Phosphopantetheine</keyword>
<dbReference type="Pfam" id="PF02801">
    <property type="entry name" value="Ketoacyl-synt_C"/>
    <property type="match status" value="1"/>
</dbReference>
<protein>
    <recommendedName>
        <fullName evidence="13">Ketosynthase family 3 (KS3) domain-containing protein</fullName>
    </recommendedName>
</protein>
<organism evidence="14 15">
    <name type="scientific">Mycobacterium simiae</name>
    <name type="common">Mycobacterium habana</name>
    <dbReference type="NCBI Taxonomy" id="1784"/>
    <lineage>
        <taxon>Bacteria</taxon>
        <taxon>Bacillati</taxon>
        <taxon>Actinomycetota</taxon>
        <taxon>Actinomycetes</taxon>
        <taxon>Mycobacteriales</taxon>
        <taxon>Mycobacteriaceae</taxon>
        <taxon>Mycobacterium</taxon>
        <taxon>Mycobacterium simiae complex</taxon>
    </lineage>
</organism>
<evidence type="ECO:0000256" key="12">
    <source>
        <dbReference type="SAM" id="MobiDB-lite"/>
    </source>
</evidence>
<dbReference type="InterPro" id="IPR013114">
    <property type="entry name" value="FabA_FabZ"/>
</dbReference>
<gene>
    <name evidence="14" type="ORF">B5M45_06220</name>
</gene>
<dbReference type="GO" id="GO:0019171">
    <property type="term" value="F:(3R)-hydroxyacyl-[acyl-carrier-protein] dehydratase activity"/>
    <property type="evidence" value="ECO:0007669"/>
    <property type="project" value="InterPro"/>
</dbReference>
<dbReference type="Gene3D" id="3.40.47.10">
    <property type="match status" value="2"/>
</dbReference>
<dbReference type="InterPro" id="IPR010083">
    <property type="entry name" value="FabA"/>
</dbReference>
<evidence type="ECO:0000256" key="6">
    <source>
        <dbReference type="ARBA" id="ARBA00022832"/>
    </source>
</evidence>
<evidence type="ECO:0000313" key="15">
    <source>
        <dbReference type="Proteomes" id="UP000193040"/>
    </source>
</evidence>
<dbReference type="GO" id="GO:0044550">
    <property type="term" value="P:secondary metabolite biosynthetic process"/>
    <property type="evidence" value="ECO:0007669"/>
    <property type="project" value="TreeGrafter"/>
</dbReference>
<dbReference type="PANTHER" id="PTHR43775">
    <property type="entry name" value="FATTY ACID SYNTHASE"/>
    <property type="match status" value="1"/>
</dbReference>
<dbReference type="CDD" id="cd00833">
    <property type="entry name" value="PKS"/>
    <property type="match status" value="1"/>
</dbReference>
<feature type="region of interest" description="Disordered" evidence="12">
    <location>
        <begin position="900"/>
        <end position="965"/>
    </location>
</feature>
<evidence type="ECO:0000256" key="7">
    <source>
        <dbReference type="ARBA" id="ARBA00023098"/>
    </source>
</evidence>
<keyword evidence="11" id="KW-0808">Transferase</keyword>
<evidence type="ECO:0000256" key="11">
    <source>
        <dbReference type="RuleBase" id="RU003694"/>
    </source>
</evidence>
<dbReference type="GO" id="GO:0004312">
    <property type="term" value="F:fatty acid synthase activity"/>
    <property type="evidence" value="ECO:0007669"/>
    <property type="project" value="TreeGrafter"/>
</dbReference>
<keyword evidence="5" id="KW-0597">Phosphoprotein</keyword>
<dbReference type="CDD" id="cd01287">
    <property type="entry name" value="FabA"/>
    <property type="match status" value="1"/>
</dbReference>
<dbReference type="InterPro" id="IPR029069">
    <property type="entry name" value="HotDog_dom_sf"/>
</dbReference>
<evidence type="ECO:0000256" key="1">
    <source>
        <dbReference type="ARBA" id="ARBA00005194"/>
    </source>
</evidence>
<comment type="similarity">
    <text evidence="2">Belongs to the thioester dehydratase family. FabA subfamily.</text>
</comment>
<evidence type="ECO:0000256" key="5">
    <source>
        <dbReference type="ARBA" id="ARBA00022553"/>
    </source>
</evidence>
<dbReference type="Gene3D" id="3.10.129.10">
    <property type="entry name" value="Hotdog Thioesterase"/>
    <property type="match status" value="4"/>
</dbReference>
<evidence type="ECO:0000256" key="4">
    <source>
        <dbReference type="ARBA" id="ARBA00022516"/>
    </source>
</evidence>
<dbReference type="SUPFAM" id="SSF54637">
    <property type="entry name" value="Thioesterase/thiol ester dehydrase-isomerase"/>
    <property type="match status" value="4"/>
</dbReference>
<feature type="domain" description="Ketosynthase family 3 (KS3)" evidence="13">
    <location>
        <begin position="3"/>
        <end position="428"/>
    </location>
</feature>
<dbReference type="InterPro" id="IPR014031">
    <property type="entry name" value="Ketoacyl_synth_C"/>
</dbReference>
<dbReference type="SMART" id="SM00825">
    <property type="entry name" value="PKS_KS"/>
    <property type="match status" value="1"/>
</dbReference>
<dbReference type="Pfam" id="PF07977">
    <property type="entry name" value="FabA"/>
    <property type="match status" value="2"/>
</dbReference>